<dbReference type="Proteomes" id="UP000308092">
    <property type="component" value="Unassembled WGS sequence"/>
</dbReference>
<comment type="caution">
    <text evidence="1">The sequence shown here is derived from an EMBL/GenBank/DDBJ whole genome shotgun (WGS) entry which is preliminary data.</text>
</comment>
<keyword evidence="2" id="KW-1185">Reference proteome</keyword>
<reference evidence="1 2" key="1">
    <citation type="submission" date="2019-03" db="EMBL/GenBank/DDBJ databases">
        <title>The genome sequence of a newly discovered highly antifungal drug resistant Aspergillus species, Aspergillus tanneri NIH 1004.</title>
        <authorList>
            <person name="Mounaud S."/>
            <person name="Singh I."/>
            <person name="Joardar V."/>
            <person name="Pakala S."/>
            <person name="Pakala S."/>
            <person name="Venepally P."/>
            <person name="Hoover J."/>
            <person name="Nierman W."/>
            <person name="Chung J."/>
            <person name="Losada L."/>
        </authorList>
    </citation>
    <scope>NUCLEOTIDE SEQUENCE [LARGE SCALE GENOMIC DNA]</scope>
    <source>
        <strain evidence="1 2">NIH1004</strain>
    </source>
</reference>
<dbReference type="EMBL" id="SOSA01000336">
    <property type="protein sequence ID" value="THC92416.1"/>
    <property type="molecule type" value="Genomic_DNA"/>
</dbReference>
<dbReference type="AlphaFoldDB" id="A0A4S3JBC4"/>
<evidence type="ECO:0000313" key="2">
    <source>
        <dbReference type="Proteomes" id="UP000308092"/>
    </source>
</evidence>
<proteinExistence type="predicted"/>
<evidence type="ECO:0000313" key="1">
    <source>
        <dbReference type="EMBL" id="THC92416.1"/>
    </source>
</evidence>
<protein>
    <submittedName>
        <fullName evidence="1">Uncharacterized protein</fullName>
    </submittedName>
</protein>
<organism evidence="1 2">
    <name type="scientific">Aspergillus tanneri</name>
    <dbReference type="NCBI Taxonomy" id="1220188"/>
    <lineage>
        <taxon>Eukaryota</taxon>
        <taxon>Fungi</taxon>
        <taxon>Dikarya</taxon>
        <taxon>Ascomycota</taxon>
        <taxon>Pezizomycotina</taxon>
        <taxon>Eurotiomycetes</taxon>
        <taxon>Eurotiomycetidae</taxon>
        <taxon>Eurotiales</taxon>
        <taxon>Aspergillaceae</taxon>
        <taxon>Aspergillus</taxon>
        <taxon>Aspergillus subgen. Circumdati</taxon>
    </lineage>
</organism>
<sequence length="21" mass="2504">MDSNNPPLHVEAFYQWNSIQI</sequence>
<name>A0A4S3JBC4_9EURO</name>
<accession>A0A4S3JBC4</accession>
<dbReference type="VEuPathDB" id="FungiDB:EYZ11_008106"/>
<gene>
    <name evidence="1" type="ORF">EYZ11_008106</name>
</gene>